<dbReference type="OrthoDB" id="5185819at2"/>
<dbReference type="Gene3D" id="1.20.120.450">
    <property type="entry name" value="dinb family like domain"/>
    <property type="match status" value="1"/>
</dbReference>
<name>A0A563ERQ5_9PSEU</name>
<keyword evidence="3" id="KW-1185">Reference proteome</keyword>
<evidence type="ECO:0000259" key="1">
    <source>
        <dbReference type="Pfam" id="PF11716"/>
    </source>
</evidence>
<comment type="caution">
    <text evidence="2">The sequence shown here is derived from an EMBL/GenBank/DDBJ whole genome shotgun (WGS) entry which is preliminary data.</text>
</comment>
<sequence length="183" mass="19599">MKISSLLDGARKQAEPVIRNITDDQLDARTPCAEYTVGDLLNHLLHVVISFQELAAKRMADFSTTPDRLTGDWRALFATEAEELVAAWAAPGADEGTSGQMGLPATTVGRMALLDLTVHAWDLAHATGQDFTPDPDAVTALFELVDQMGPTAREMNVFGAPVDVPADADPFQKLLAATGRTPV</sequence>
<organism evidence="2 3">
    <name type="scientific">Lentzea tibetensis</name>
    <dbReference type="NCBI Taxonomy" id="2591470"/>
    <lineage>
        <taxon>Bacteria</taxon>
        <taxon>Bacillati</taxon>
        <taxon>Actinomycetota</taxon>
        <taxon>Actinomycetes</taxon>
        <taxon>Pseudonocardiales</taxon>
        <taxon>Pseudonocardiaceae</taxon>
        <taxon>Lentzea</taxon>
    </lineage>
</organism>
<dbReference type="Proteomes" id="UP000316639">
    <property type="component" value="Unassembled WGS sequence"/>
</dbReference>
<dbReference type="RefSeq" id="WP_146354480.1">
    <property type="nucleotide sequence ID" value="NZ_VOBR01000015.1"/>
</dbReference>
<evidence type="ECO:0000313" key="2">
    <source>
        <dbReference type="EMBL" id="TWP49541.1"/>
    </source>
</evidence>
<dbReference type="SUPFAM" id="SSF109854">
    <property type="entry name" value="DinB/YfiT-like putative metalloenzymes"/>
    <property type="match status" value="1"/>
</dbReference>
<dbReference type="InterPro" id="IPR017517">
    <property type="entry name" value="Maleyloyr_isom"/>
</dbReference>
<dbReference type="AlphaFoldDB" id="A0A563ERQ5"/>
<dbReference type="InterPro" id="IPR034660">
    <property type="entry name" value="DinB/YfiT-like"/>
</dbReference>
<evidence type="ECO:0000313" key="3">
    <source>
        <dbReference type="Proteomes" id="UP000316639"/>
    </source>
</evidence>
<gene>
    <name evidence="2" type="ORF">FKR81_23675</name>
</gene>
<protein>
    <submittedName>
        <fullName evidence="2">TIGR03086 family protein</fullName>
    </submittedName>
</protein>
<dbReference type="NCBIfam" id="TIGR03083">
    <property type="entry name" value="maleylpyruvate isomerase family mycothiol-dependent enzyme"/>
    <property type="match status" value="1"/>
</dbReference>
<reference evidence="2 3" key="1">
    <citation type="submission" date="2019-07" db="EMBL/GenBank/DDBJ databases">
        <title>Lentzea xizangensis sp. nov., isolated from Qinghai-Tibetan Plateau Soils.</title>
        <authorList>
            <person name="Huang J."/>
        </authorList>
    </citation>
    <scope>NUCLEOTIDE SEQUENCE [LARGE SCALE GENOMIC DNA]</scope>
    <source>
        <strain evidence="2 3">FXJ1.1311</strain>
    </source>
</reference>
<dbReference type="NCBIfam" id="TIGR03086">
    <property type="entry name" value="TIGR03086 family metal-binding protein"/>
    <property type="match status" value="1"/>
</dbReference>
<dbReference type="InterPro" id="IPR017520">
    <property type="entry name" value="CHP03086"/>
</dbReference>
<dbReference type="GO" id="GO:0046872">
    <property type="term" value="F:metal ion binding"/>
    <property type="evidence" value="ECO:0007669"/>
    <property type="project" value="InterPro"/>
</dbReference>
<dbReference type="EMBL" id="VOBR01000015">
    <property type="protein sequence ID" value="TWP49541.1"/>
    <property type="molecule type" value="Genomic_DNA"/>
</dbReference>
<accession>A0A563ERQ5</accession>
<dbReference type="Pfam" id="PF11716">
    <property type="entry name" value="MDMPI_N"/>
    <property type="match status" value="1"/>
</dbReference>
<proteinExistence type="predicted"/>
<dbReference type="InterPro" id="IPR024344">
    <property type="entry name" value="MDMPI_metal-binding"/>
</dbReference>
<feature type="domain" description="Mycothiol-dependent maleylpyruvate isomerase metal-binding" evidence="1">
    <location>
        <begin position="16"/>
        <end position="124"/>
    </location>
</feature>